<dbReference type="PANTHER" id="PTHR43451:SF1">
    <property type="entry name" value="ACETYLTRANSFERASE"/>
    <property type="match status" value="1"/>
</dbReference>
<comment type="caution">
    <text evidence="2">The sequence shown here is derived from an EMBL/GenBank/DDBJ whole genome shotgun (WGS) entry which is preliminary data.</text>
</comment>
<evidence type="ECO:0000313" key="2">
    <source>
        <dbReference type="EMBL" id="MDN7246886.1"/>
    </source>
</evidence>
<sequence>MGIVNKQNIVIRKFRDADVKEIVSLFYETVHEVNAADYSEEQLAAWAPIGERMEKEAVWGESLRRNITYVADIDGTIAGFCDMATTGYLNRLYVHKNHQRQGIASKLVDSLEQEAGKLELQAIRTEASLTAKPFFEERGYQVIKKQSVERKGIAMPNYKMLKKLSSH</sequence>
<name>A0ABT8NG73_9BACL</name>
<dbReference type="GO" id="GO:0016746">
    <property type="term" value="F:acyltransferase activity"/>
    <property type="evidence" value="ECO:0007669"/>
    <property type="project" value="UniProtKB-KW"/>
</dbReference>
<protein>
    <submittedName>
        <fullName evidence="2">GNAT family N-acetyltransferase</fullName>
        <ecNumber evidence="2">2.3.1.-</ecNumber>
    </submittedName>
</protein>
<accession>A0ABT8NG73</accession>
<feature type="domain" description="N-acetyltransferase" evidence="1">
    <location>
        <begin position="9"/>
        <end position="165"/>
    </location>
</feature>
<dbReference type="InterPro" id="IPR000182">
    <property type="entry name" value="GNAT_dom"/>
</dbReference>
<keyword evidence="2" id="KW-0808">Transferase</keyword>
<dbReference type="Gene3D" id="3.40.630.30">
    <property type="match status" value="1"/>
</dbReference>
<dbReference type="InterPro" id="IPR016181">
    <property type="entry name" value="Acyl_CoA_acyltransferase"/>
</dbReference>
<keyword evidence="3" id="KW-1185">Reference proteome</keyword>
<evidence type="ECO:0000313" key="3">
    <source>
        <dbReference type="Proteomes" id="UP001172142"/>
    </source>
</evidence>
<reference evidence="2 3" key="1">
    <citation type="submission" date="2023-07" db="EMBL/GenBank/DDBJ databases">
        <title>Novel species in genus Planococcus.</title>
        <authorList>
            <person name="Ning S."/>
        </authorList>
    </citation>
    <scope>NUCLEOTIDE SEQUENCE [LARGE SCALE GENOMIC DNA]</scope>
    <source>
        <strain evidence="2 3">N017</strain>
    </source>
</reference>
<organism evidence="2 3">
    <name type="scientific">Planococcus shenhongbingii</name>
    <dbReference type="NCBI Taxonomy" id="3058398"/>
    <lineage>
        <taxon>Bacteria</taxon>
        <taxon>Bacillati</taxon>
        <taxon>Bacillota</taxon>
        <taxon>Bacilli</taxon>
        <taxon>Bacillales</taxon>
        <taxon>Caryophanaceae</taxon>
        <taxon>Planococcus</taxon>
    </lineage>
</organism>
<gene>
    <name evidence="2" type="ORF">QWY13_15455</name>
</gene>
<dbReference type="Proteomes" id="UP001172142">
    <property type="component" value="Unassembled WGS sequence"/>
</dbReference>
<evidence type="ECO:0000259" key="1">
    <source>
        <dbReference type="PROSITE" id="PS51186"/>
    </source>
</evidence>
<dbReference type="CDD" id="cd04301">
    <property type="entry name" value="NAT_SF"/>
    <property type="match status" value="1"/>
</dbReference>
<dbReference type="InterPro" id="IPR052564">
    <property type="entry name" value="N-acetyltrans/Recomb-assoc"/>
</dbReference>
<dbReference type="PROSITE" id="PS51186">
    <property type="entry name" value="GNAT"/>
    <property type="match status" value="1"/>
</dbReference>
<keyword evidence="2" id="KW-0012">Acyltransferase</keyword>
<dbReference type="PANTHER" id="PTHR43451">
    <property type="entry name" value="ACETYLTRANSFERASE (GNAT) FAMILY PROTEIN"/>
    <property type="match status" value="1"/>
</dbReference>
<proteinExistence type="predicted"/>
<dbReference type="Pfam" id="PF13673">
    <property type="entry name" value="Acetyltransf_10"/>
    <property type="match status" value="1"/>
</dbReference>
<dbReference type="EMBL" id="JAUJWU010000004">
    <property type="protein sequence ID" value="MDN7246886.1"/>
    <property type="molecule type" value="Genomic_DNA"/>
</dbReference>
<dbReference type="SUPFAM" id="SSF55729">
    <property type="entry name" value="Acyl-CoA N-acyltransferases (Nat)"/>
    <property type="match status" value="1"/>
</dbReference>
<dbReference type="EC" id="2.3.1.-" evidence="2"/>